<feature type="transmembrane region" description="Helical" evidence="7">
    <location>
        <begin position="24"/>
        <end position="49"/>
    </location>
</feature>
<comment type="caution">
    <text evidence="9">The sequence shown here is derived from an EMBL/GenBank/DDBJ whole genome shotgun (WGS) entry which is preliminary data.</text>
</comment>
<dbReference type="Proteomes" id="UP000635565">
    <property type="component" value="Unassembled WGS sequence"/>
</dbReference>
<keyword evidence="6 7" id="KW-0472">Membrane</keyword>
<keyword evidence="10" id="KW-1185">Reference proteome</keyword>
<feature type="transmembrane region" description="Helical" evidence="7">
    <location>
        <begin position="129"/>
        <end position="148"/>
    </location>
</feature>
<feature type="domain" description="Bacterial sugar transferase" evidence="8">
    <location>
        <begin position="297"/>
        <end position="479"/>
    </location>
</feature>
<evidence type="ECO:0000256" key="5">
    <source>
        <dbReference type="ARBA" id="ARBA00022989"/>
    </source>
</evidence>
<dbReference type="InterPro" id="IPR003362">
    <property type="entry name" value="Bact_transf"/>
</dbReference>
<evidence type="ECO:0000256" key="6">
    <source>
        <dbReference type="ARBA" id="ARBA00023136"/>
    </source>
</evidence>
<comment type="subcellular location">
    <subcellularLocation>
        <location evidence="1">Membrane</location>
        <topology evidence="1">Multi-pass membrane protein</topology>
    </subcellularLocation>
</comment>
<organism evidence="9 10">
    <name type="scientific">Dictyobacter formicarum</name>
    <dbReference type="NCBI Taxonomy" id="2778368"/>
    <lineage>
        <taxon>Bacteria</taxon>
        <taxon>Bacillati</taxon>
        <taxon>Chloroflexota</taxon>
        <taxon>Ktedonobacteria</taxon>
        <taxon>Ktedonobacterales</taxon>
        <taxon>Dictyobacteraceae</taxon>
        <taxon>Dictyobacter</taxon>
    </lineage>
</organism>
<feature type="transmembrane region" description="Helical" evidence="7">
    <location>
        <begin position="69"/>
        <end position="90"/>
    </location>
</feature>
<evidence type="ECO:0000313" key="9">
    <source>
        <dbReference type="EMBL" id="GHO84844.1"/>
    </source>
</evidence>
<dbReference type="PANTHER" id="PTHR30576">
    <property type="entry name" value="COLANIC BIOSYNTHESIS UDP-GLUCOSE LIPID CARRIER TRANSFERASE"/>
    <property type="match status" value="1"/>
</dbReference>
<evidence type="ECO:0000256" key="7">
    <source>
        <dbReference type="SAM" id="Phobius"/>
    </source>
</evidence>
<feature type="transmembrane region" description="Helical" evidence="7">
    <location>
        <begin position="102"/>
        <end position="123"/>
    </location>
</feature>
<evidence type="ECO:0000256" key="2">
    <source>
        <dbReference type="ARBA" id="ARBA00006464"/>
    </source>
</evidence>
<evidence type="ECO:0000256" key="4">
    <source>
        <dbReference type="ARBA" id="ARBA00022692"/>
    </source>
</evidence>
<dbReference type="Pfam" id="PF02397">
    <property type="entry name" value="Bac_transf"/>
    <property type="match status" value="1"/>
</dbReference>
<feature type="transmembrane region" description="Helical" evidence="7">
    <location>
        <begin position="299"/>
        <end position="323"/>
    </location>
</feature>
<dbReference type="PANTHER" id="PTHR30576:SF0">
    <property type="entry name" value="UNDECAPRENYL-PHOSPHATE N-ACETYLGALACTOSAMINYL 1-PHOSPHATE TRANSFERASE-RELATED"/>
    <property type="match status" value="1"/>
</dbReference>
<proteinExistence type="inferred from homology"/>
<accession>A0ABQ3VGK1</accession>
<sequence length="484" mass="55370">MAVSLFKPLYDLLLPRKRRWTARYWRWLLVGGDTLIFLFTLSYALFLVSIDRPQFPIVHNPASFAWNPFFWEAQGCLAWLVALHHVRPYAQLYMLSYRRGALAIFCVLGAMLACWLLFLSLFFQGDVFASLSILLPFAFILLPIFGLWRACYASLLKLFLFQPLTVVVGASTVSDAVLNELCRSEKCGLTILGYVDEYICADHDRFSWPVLGGSVILRDLIASGLVDLLVVSPECYGDLVFYPVLMEAQAQGVQIFSLADFYECMAGKCFLLQDSDVWKLVKQVYRYRMPLAYQCWRRALDLCFGVVGLTLLLCLLPLFALFICLDSPGPVFYCQERMGHYGRCFRMLKFRSMRVNAELYGEAWASLHDSRVTRVGRILRATHLDELPQVLNILRGEMSLIGPRPERPMFVSQLEQALPVFHCRLTAKPGLTGWAQVKMPYASSYEDAAVKLQYDLYYIQHQSFTLDVSILLQTVVEVLWCSGR</sequence>
<evidence type="ECO:0000256" key="3">
    <source>
        <dbReference type="ARBA" id="ARBA00022679"/>
    </source>
</evidence>
<dbReference type="RefSeq" id="WP_201362472.1">
    <property type="nucleotide sequence ID" value="NZ_BNJJ01000007.1"/>
</dbReference>
<keyword evidence="4 7" id="KW-0812">Transmembrane</keyword>
<dbReference type="InterPro" id="IPR017475">
    <property type="entry name" value="EPS_sugar_tfrase"/>
</dbReference>
<evidence type="ECO:0000256" key="1">
    <source>
        <dbReference type="ARBA" id="ARBA00004141"/>
    </source>
</evidence>
<keyword evidence="5 7" id="KW-1133">Transmembrane helix</keyword>
<name>A0ABQ3VGK1_9CHLR</name>
<evidence type="ECO:0000259" key="8">
    <source>
        <dbReference type="Pfam" id="PF02397"/>
    </source>
</evidence>
<dbReference type="NCBIfam" id="TIGR03025">
    <property type="entry name" value="EPS_sugtrans"/>
    <property type="match status" value="1"/>
</dbReference>
<reference evidence="9 10" key="1">
    <citation type="journal article" date="2021" name="Int. J. Syst. Evol. Microbiol.">
        <title>Reticulibacter mediterranei gen. nov., sp. nov., within the new family Reticulibacteraceae fam. nov., and Ktedonospora formicarum gen. nov., sp. nov., Ktedonobacter robiniae sp. nov., Dictyobacter formicarum sp. nov. and Dictyobacter arantiisoli sp. nov., belonging to the class Ktedonobacteria.</title>
        <authorList>
            <person name="Yabe S."/>
            <person name="Zheng Y."/>
            <person name="Wang C.M."/>
            <person name="Sakai Y."/>
            <person name="Abe K."/>
            <person name="Yokota A."/>
            <person name="Donadio S."/>
            <person name="Cavaletti L."/>
            <person name="Monciardini P."/>
        </authorList>
    </citation>
    <scope>NUCLEOTIDE SEQUENCE [LARGE SCALE GENOMIC DNA]</scope>
    <source>
        <strain evidence="9 10">SOSP1-9</strain>
    </source>
</reference>
<gene>
    <name evidence="9" type="ORF">KSZ_28500</name>
</gene>
<protein>
    <recommendedName>
        <fullName evidence="8">Bacterial sugar transferase domain-containing protein</fullName>
    </recommendedName>
</protein>
<evidence type="ECO:0000313" key="10">
    <source>
        <dbReference type="Proteomes" id="UP000635565"/>
    </source>
</evidence>
<comment type="similarity">
    <text evidence="2">Belongs to the bacterial sugar transferase family.</text>
</comment>
<keyword evidence="3" id="KW-0808">Transferase</keyword>
<dbReference type="EMBL" id="BNJJ01000007">
    <property type="protein sequence ID" value="GHO84844.1"/>
    <property type="molecule type" value="Genomic_DNA"/>
</dbReference>